<name>E6TRC4_EVAC2</name>
<reference evidence="1 2" key="1">
    <citation type="submission" date="2010-12" db="EMBL/GenBank/DDBJ databases">
        <title>Complete sequence of Bacillus cellulosilyticus DSM 2522.</title>
        <authorList>
            <consortium name="US DOE Joint Genome Institute"/>
            <person name="Lucas S."/>
            <person name="Copeland A."/>
            <person name="Lapidus A."/>
            <person name="Cheng J.-F."/>
            <person name="Bruce D."/>
            <person name="Goodwin L."/>
            <person name="Pitluck S."/>
            <person name="Chertkov O."/>
            <person name="Detter J.C."/>
            <person name="Han C."/>
            <person name="Tapia R."/>
            <person name="Land M."/>
            <person name="Hauser L."/>
            <person name="Jeffries C."/>
            <person name="Kyrpides N."/>
            <person name="Ivanova N."/>
            <person name="Mikhailova N."/>
            <person name="Brumm P."/>
            <person name="Mead D."/>
            <person name="Woyke T."/>
        </authorList>
    </citation>
    <scope>NUCLEOTIDE SEQUENCE [LARGE SCALE GENOMIC DNA]</scope>
    <source>
        <strain evidence="2">ATCC 21833 / DSM 2522 / FERM P-1141 / JCM 9156 / N-4</strain>
    </source>
</reference>
<evidence type="ECO:0000313" key="2">
    <source>
        <dbReference type="Proteomes" id="UP000001401"/>
    </source>
</evidence>
<dbReference type="EMBL" id="CP002394">
    <property type="protein sequence ID" value="ADU30636.1"/>
    <property type="molecule type" value="Genomic_DNA"/>
</dbReference>
<dbReference type="RefSeq" id="WP_013488971.1">
    <property type="nucleotide sequence ID" value="NC_014829.1"/>
</dbReference>
<dbReference type="OrthoDB" id="2938805at2"/>
<gene>
    <name evidence="1" type="ordered locus">Bcell_2378</name>
</gene>
<accession>E6TRC4</accession>
<evidence type="ECO:0000313" key="1">
    <source>
        <dbReference type="EMBL" id="ADU30636.1"/>
    </source>
</evidence>
<sequence>MYKVDPSLKKMIHLSEKTNEDLKVRYNLLVEELKFARNAFEFERAAEIKSELLYITEELSKRKI</sequence>
<protein>
    <submittedName>
        <fullName evidence="1">Excinuclease ABC subunit B</fullName>
    </submittedName>
</protein>
<dbReference type="AlphaFoldDB" id="E6TRC4"/>
<proteinExistence type="predicted"/>
<keyword evidence="2" id="KW-1185">Reference proteome</keyword>
<dbReference type="Proteomes" id="UP000001401">
    <property type="component" value="Chromosome"/>
</dbReference>
<dbReference type="KEGG" id="bco:Bcell_2378"/>
<dbReference type="HOGENOM" id="CLU_2858252_0_0_9"/>
<organism evidence="1 2">
    <name type="scientific">Evansella cellulosilytica (strain ATCC 21833 / DSM 2522 / FERM P-1141 / JCM 9156 / N-4)</name>
    <name type="common">Bacillus cellulosilyticus</name>
    <dbReference type="NCBI Taxonomy" id="649639"/>
    <lineage>
        <taxon>Bacteria</taxon>
        <taxon>Bacillati</taxon>
        <taxon>Bacillota</taxon>
        <taxon>Bacilli</taxon>
        <taxon>Bacillales</taxon>
        <taxon>Bacillaceae</taxon>
        <taxon>Evansella</taxon>
    </lineage>
</organism>